<comment type="caution">
    <text evidence="1">The sequence shown here is derived from an EMBL/GenBank/DDBJ whole genome shotgun (WGS) entry which is preliminary data.</text>
</comment>
<name>A0ABV0Y8R6_9TELE</name>
<dbReference type="EMBL" id="JAHRIP010028242">
    <property type="protein sequence ID" value="MEQ2290183.1"/>
    <property type="molecule type" value="Genomic_DNA"/>
</dbReference>
<dbReference type="Proteomes" id="UP001469553">
    <property type="component" value="Unassembled WGS sequence"/>
</dbReference>
<keyword evidence="2" id="KW-1185">Reference proteome</keyword>
<organism evidence="1 2">
    <name type="scientific">Ameca splendens</name>
    <dbReference type="NCBI Taxonomy" id="208324"/>
    <lineage>
        <taxon>Eukaryota</taxon>
        <taxon>Metazoa</taxon>
        <taxon>Chordata</taxon>
        <taxon>Craniata</taxon>
        <taxon>Vertebrata</taxon>
        <taxon>Euteleostomi</taxon>
        <taxon>Actinopterygii</taxon>
        <taxon>Neopterygii</taxon>
        <taxon>Teleostei</taxon>
        <taxon>Neoteleostei</taxon>
        <taxon>Acanthomorphata</taxon>
        <taxon>Ovalentaria</taxon>
        <taxon>Atherinomorphae</taxon>
        <taxon>Cyprinodontiformes</taxon>
        <taxon>Goodeidae</taxon>
        <taxon>Ameca</taxon>
    </lineage>
</organism>
<gene>
    <name evidence="1" type="ORF">AMECASPLE_000906</name>
</gene>
<evidence type="ECO:0000313" key="1">
    <source>
        <dbReference type="EMBL" id="MEQ2290183.1"/>
    </source>
</evidence>
<sequence>MSCMFFGNGLGPSVSHPREALDTFKTPYLYSASNWEAVTPLPHGKCSFDSLDCPGLEVFFHLFQPHLLFVRLSHSSPLSLSFSLLLSCFSPPCDFLESCLNHSF</sequence>
<reference evidence="1 2" key="1">
    <citation type="submission" date="2021-06" db="EMBL/GenBank/DDBJ databases">
        <authorList>
            <person name="Palmer J.M."/>
        </authorList>
    </citation>
    <scope>NUCLEOTIDE SEQUENCE [LARGE SCALE GENOMIC DNA]</scope>
    <source>
        <strain evidence="1 2">AS_MEX2019</strain>
        <tissue evidence="1">Muscle</tissue>
    </source>
</reference>
<protein>
    <submittedName>
        <fullName evidence="1">Uncharacterized protein</fullName>
    </submittedName>
</protein>
<accession>A0ABV0Y8R6</accession>
<evidence type="ECO:0000313" key="2">
    <source>
        <dbReference type="Proteomes" id="UP001469553"/>
    </source>
</evidence>
<proteinExistence type="predicted"/>